<evidence type="ECO:0000313" key="1">
    <source>
        <dbReference type="EMBL" id="KAJ1896918.1"/>
    </source>
</evidence>
<dbReference type="EMBL" id="JANBPG010000390">
    <property type="protein sequence ID" value="KAJ1896918.1"/>
    <property type="molecule type" value="Genomic_DNA"/>
</dbReference>
<gene>
    <name evidence="1" type="ORF">LPJ66_003696</name>
</gene>
<evidence type="ECO:0000313" key="2">
    <source>
        <dbReference type="Proteomes" id="UP001150581"/>
    </source>
</evidence>
<comment type="caution">
    <text evidence="1">The sequence shown here is derived from an EMBL/GenBank/DDBJ whole genome shotgun (WGS) entry which is preliminary data.</text>
</comment>
<keyword evidence="2" id="KW-1185">Reference proteome</keyword>
<proteinExistence type="predicted"/>
<organism evidence="1 2">
    <name type="scientific">Kickxella alabastrina</name>
    <dbReference type="NCBI Taxonomy" id="61397"/>
    <lineage>
        <taxon>Eukaryota</taxon>
        <taxon>Fungi</taxon>
        <taxon>Fungi incertae sedis</taxon>
        <taxon>Zoopagomycota</taxon>
        <taxon>Kickxellomycotina</taxon>
        <taxon>Kickxellomycetes</taxon>
        <taxon>Kickxellales</taxon>
        <taxon>Kickxellaceae</taxon>
        <taxon>Kickxella</taxon>
    </lineage>
</organism>
<accession>A0ACC1IMX3</accession>
<reference evidence="1" key="1">
    <citation type="submission" date="2022-07" db="EMBL/GenBank/DDBJ databases">
        <title>Phylogenomic reconstructions and comparative analyses of Kickxellomycotina fungi.</title>
        <authorList>
            <person name="Reynolds N.K."/>
            <person name="Stajich J.E."/>
            <person name="Barry K."/>
            <person name="Grigoriev I.V."/>
            <person name="Crous P."/>
            <person name="Smith M.E."/>
        </authorList>
    </citation>
    <scope>NUCLEOTIDE SEQUENCE</scope>
    <source>
        <strain evidence="1">Benny 63K</strain>
    </source>
</reference>
<name>A0ACC1IMX3_9FUNG</name>
<sequence length="197" mass="21442">MSEEDKQAGPQAIFFSQSRQRIVPQGSAVAGAAGDTPEDIPAGNGSTVPLPMGSLETRAQSSSNSRAVNIVKLAFFAWFSRWFVRYFEIDRSLRGEPNTPRISMFWLYLALASLVPFVAVYLYASVWRRRVRGEPLDLQNWQASASSMVRAATAGLLLAWAFATVALFPGYGVKSIFIVAVSTVCPVALADALDGIF</sequence>
<protein>
    <submittedName>
        <fullName evidence="1">Uncharacterized protein</fullName>
    </submittedName>
</protein>
<dbReference type="Proteomes" id="UP001150581">
    <property type="component" value="Unassembled WGS sequence"/>
</dbReference>